<keyword evidence="4" id="KW-1185">Reference proteome</keyword>
<dbReference type="InterPro" id="IPR029068">
    <property type="entry name" value="Glyas_Bleomycin-R_OHBP_Dase"/>
</dbReference>
<dbReference type="PANTHER" id="PTHR36113:SF6">
    <property type="entry name" value="FOSFOMYCIN RESISTANCE PROTEIN FOSX"/>
    <property type="match status" value="1"/>
</dbReference>
<evidence type="ECO:0000313" key="4">
    <source>
        <dbReference type="Proteomes" id="UP001596022"/>
    </source>
</evidence>
<organism evidence="3 4">
    <name type="scientific">Camelliibacillus cellulosilyticus</name>
    <dbReference type="NCBI Taxonomy" id="2174486"/>
    <lineage>
        <taxon>Bacteria</taxon>
        <taxon>Bacillati</taxon>
        <taxon>Bacillota</taxon>
        <taxon>Bacilli</taxon>
        <taxon>Bacillales</taxon>
        <taxon>Sporolactobacillaceae</taxon>
        <taxon>Camelliibacillus</taxon>
    </lineage>
</organism>
<protein>
    <submittedName>
        <fullName evidence="3">VOC family protein</fullName>
    </submittedName>
</protein>
<dbReference type="Proteomes" id="UP001596022">
    <property type="component" value="Unassembled WGS sequence"/>
</dbReference>
<dbReference type="InterPro" id="IPR037523">
    <property type="entry name" value="VOC_core"/>
</dbReference>
<dbReference type="EMBL" id="JBHSFW010000005">
    <property type="protein sequence ID" value="MFC4619110.1"/>
    <property type="molecule type" value="Genomic_DNA"/>
</dbReference>
<dbReference type="InterPro" id="IPR051332">
    <property type="entry name" value="Fosfomycin_Res_Enzymes"/>
</dbReference>
<reference evidence="4" key="1">
    <citation type="journal article" date="2019" name="Int. J. Syst. Evol. Microbiol.">
        <title>The Global Catalogue of Microorganisms (GCM) 10K type strain sequencing project: providing services to taxonomists for standard genome sequencing and annotation.</title>
        <authorList>
            <consortium name="The Broad Institute Genomics Platform"/>
            <consortium name="The Broad Institute Genome Sequencing Center for Infectious Disease"/>
            <person name="Wu L."/>
            <person name="Ma J."/>
        </authorList>
    </citation>
    <scope>NUCLEOTIDE SEQUENCE [LARGE SCALE GENOMIC DNA]</scope>
    <source>
        <strain evidence="4">CGMCC 1.16306</strain>
    </source>
</reference>
<sequence length="132" mass="15402">MRKGMLHHIEINVSNLKASEAFWGWLLTELGYVAYQRWEQGVSWRLGNTYLVFVQTQEKHLNVPYHRSRVGLNHLAFFTDSRSAVDALTEQLREKKVAILYPEKHPYAGGPDHYAVYFEDPDRIKVEIVADE</sequence>
<name>A0ABV9GPF1_9BACL</name>
<dbReference type="Gene3D" id="3.10.180.10">
    <property type="entry name" value="2,3-Dihydroxybiphenyl 1,2-Dioxygenase, domain 1"/>
    <property type="match status" value="1"/>
</dbReference>
<proteinExistence type="predicted"/>
<keyword evidence="1" id="KW-0479">Metal-binding</keyword>
<dbReference type="PROSITE" id="PS51819">
    <property type="entry name" value="VOC"/>
    <property type="match status" value="1"/>
</dbReference>
<evidence type="ECO:0000259" key="2">
    <source>
        <dbReference type="PROSITE" id="PS51819"/>
    </source>
</evidence>
<dbReference type="Pfam" id="PF00903">
    <property type="entry name" value="Glyoxalase"/>
    <property type="match status" value="1"/>
</dbReference>
<gene>
    <name evidence="3" type="ORF">ACFO4N_10330</name>
</gene>
<evidence type="ECO:0000313" key="3">
    <source>
        <dbReference type="EMBL" id="MFC4619110.1"/>
    </source>
</evidence>
<accession>A0ABV9GPF1</accession>
<feature type="domain" description="VOC" evidence="2">
    <location>
        <begin position="5"/>
        <end position="131"/>
    </location>
</feature>
<dbReference type="PANTHER" id="PTHR36113">
    <property type="entry name" value="LYASE, PUTATIVE-RELATED-RELATED"/>
    <property type="match status" value="1"/>
</dbReference>
<dbReference type="RefSeq" id="WP_376846209.1">
    <property type="nucleotide sequence ID" value="NZ_JBHSFW010000005.1"/>
</dbReference>
<dbReference type="InterPro" id="IPR004360">
    <property type="entry name" value="Glyas_Fos-R_dOase_dom"/>
</dbReference>
<evidence type="ECO:0000256" key="1">
    <source>
        <dbReference type="ARBA" id="ARBA00022723"/>
    </source>
</evidence>
<comment type="caution">
    <text evidence="3">The sequence shown here is derived from an EMBL/GenBank/DDBJ whole genome shotgun (WGS) entry which is preliminary data.</text>
</comment>
<dbReference type="SUPFAM" id="SSF54593">
    <property type="entry name" value="Glyoxalase/Bleomycin resistance protein/Dihydroxybiphenyl dioxygenase"/>
    <property type="match status" value="1"/>
</dbReference>